<dbReference type="EC" id="2.1.1.182" evidence="7"/>
<evidence type="ECO:0000256" key="3">
    <source>
        <dbReference type="ARBA" id="ARBA00022603"/>
    </source>
</evidence>
<evidence type="ECO:0000256" key="5">
    <source>
        <dbReference type="ARBA" id="ARBA00022691"/>
    </source>
</evidence>
<feature type="binding site" evidence="7 8">
    <location>
        <position position="45"/>
    </location>
    <ligand>
        <name>S-adenosyl-L-methionine</name>
        <dbReference type="ChEBI" id="CHEBI:59789"/>
    </ligand>
</feature>
<keyword evidence="1 7" id="KW-0963">Cytoplasm</keyword>
<dbReference type="InterPro" id="IPR020598">
    <property type="entry name" value="rRNA_Ade_methylase_Trfase_N"/>
</dbReference>
<gene>
    <name evidence="7 10" type="primary">ksgA</name>
    <name evidence="7" type="synonym">rsmA</name>
    <name evidence="10" type="ORF">DSM101010T_23700</name>
</gene>
<feature type="binding site" evidence="7 8">
    <location>
        <position position="18"/>
    </location>
    <ligand>
        <name>S-adenosyl-L-methionine</name>
        <dbReference type="ChEBI" id="CHEBI:59789"/>
    </ligand>
</feature>
<dbReference type="HAMAP" id="MF_00607">
    <property type="entry name" value="16SrRNA_methyltr_A"/>
    <property type="match status" value="1"/>
</dbReference>
<accession>A0A7J0BLG6</accession>
<comment type="similarity">
    <text evidence="7">Belongs to the class I-like SAM-binding methyltransferase superfamily. rRNA adenine N(6)-methyltransferase family. RsmA subfamily.</text>
</comment>
<dbReference type="NCBIfam" id="TIGR00755">
    <property type="entry name" value="ksgA"/>
    <property type="match status" value="1"/>
</dbReference>
<feature type="binding site" evidence="7 8">
    <location>
        <position position="93"/>
    </location>
    <ligand>
        <name>S-adenosyl-L-methionine</name>
        <dbReference type="ChEBI" id="CHEBI:59789"/>
    </ligand>
</feature>
<dbReference type="RefSeq" id="WP_174405638.1">
    <property type="nucleotide sequence ID" value="NZ_BLVO01000013.1"/>
</dbReference>
<evidence type="ECO:0000313" key="11">
    <source>
        <dbReference type="Proteomes" id="UP000503840"/>
    </source>
</evidence>
<comment type="caution">
    <text evidence="10">The sequence shown here is derived from an EMBL/GenBank/DDBJ whole genome shotgun (WGS) entry which is preliminary data.</text>
</comment>
<keyword evidence="3 7" id="KW-0489">Methyltransferase</keyword>
<dbReference type="Proteomes" id="UP000503840">
    <property type="component" value="Unassembled WGS sequence"/>
</dbReference>
<dbReference type="InterPro" id="IPR023165">
    <property type="entry name" value="rRNA_Ade_diMease-like_C"/>
</dbReference>
<dbReference type="GO" id="GO:0005829">
    <property type="term" value="C:cytosol"/>
    <property type="evidence" value="ECO:0007669"/>
    <property type="project" value="TreeGrafter"/>
</dbReference>
<dbReference type="InterPro" id="IPR011530">
    <property type="entry name" value="rRNA_adenine_dimethylase"/>
</dbReference>
<dbReference type="InterPro" id="IPR001737">
    <property type="entry name" value="KsgA/Erm"/>
</dbReference>
<evidence type="ECO:0000256" key="7">
    <source>
        <dbReference type="HAMAP-Rule" id="MF_00607"/>
    </source>
</evidence>
<evidence type="ECO:0000259" key="9">
    <source>
        <dbReference type="SMART" id="SM00650"/>
    </source>
</evidence>
<dbReference type="GO" id="GO:0052908">
    <property type="term" value="F:16S rRNA (adenine(1518)-N(6)/adenine(1519)-N(6))-dimethyltransferase activity"/>
    <property type="evidence" value="ECO:0007669"/>
    <property type="project" value="UniProtKB-EC"/>
</dbReference>
<name>A0A7J0BLG6_9BACT</name>
<dbReference type="EMBL" id="BLVO01000013">
    <property type="protein sequence ID" value="GFM34005.1"/>
    <property type="molecule type" value="Genomic_DNA"/>
</dbReference>
<dbReference type="PANTHER" id="PTHR11727:SF7">
    <property type="entry name" value="DIMETHYLADENOSINE TRANSFERASE-RELATED"/>
    <property type="match status" value="1"/>
</dbReference>
<comment type="function">
    <text evidence="7">Specifically dimethylates two adjacent adenosines (A1518 and A1519) in the loop of a conserved hairpin near the 3'-end of 16S rRNA in the 30S particle. May play a critical role in biogenesis of 30S subunits.</text>
</comment>
<evidence type="ECO:0000256" key="4">
    <source>
        <dbReference type="ARBA" id="ARBA00022679"/>
    </source>
</evidence>
<keyword evidence="5 7" id="KW-0949">S-adenosyl-L-methionine</keyword>
<dbReference type="Pfam" id="PF00398">
    <property type="entry name" value="RrnaAD"/>
    <property type="match status" value="1"/>
</dbReference>
<evidence type="ECO:0000256" key="6">
    <source>
        <dbReference type="ARBA" id="ARBA00022884"/>
    </source>
</evidence>
<sequence>MTLDIHSGPRAKKSLGQNFLQDKNIANRIVDELGITPEDRVIEIGPGPGALTHLIHARGPKWFTILEKDHHWASEHRKNPPAGDPELNVVLTDALLFPWENLGVGPSWKVIGNLPYNVASPLMWDILSRAPGLVRAVFMIQKEVGDRITAAPNSKQYGGLTVWLQSFCRPKRAFIVPPTVFKPRPKVDSAVLRFEPIPKHELDFDPASLSWVIKVCFQQRRKQMQTILRGYFGERLDEAFAAAGVLPTARPENLTPRQFQLLATTVKNWIPA</sequence>
<dbReference type="PROSITE" id="PS51689">
    <property type="entry name" value="SAM_RNA_A_N6_MT"/>
    <property type="match status" value="1"/>
</dbReference>
<feature type="binding site" evidence="7 8">
    <location>
        <position position="20"/>
    </location>
    <ligand>
        <name>S-adenosyl-L-methionine</name>
        <dbReference type="ChEBI" id="CHEBI:59789"/>
    </ligand>
</feature>
<feature type="binding site" evidence="7 8">
    <location>
        <position position="113"/>
    </location>
    <ligand>
        <name>S-adenosyl-L-methionine</name>
        <dbReference type="ChEBI" id="CHEBI:59789"/>
    </ligand>
</feature>
<protein>
    <recommendedName>
        <fullName evidence="7">Ribosomal RNA small subunit methyltransferase A</fullName>
        <ecNumber evidence="7">2.1.1.182</ecNumber>
    </recommendedName>
    <alternativeName>
        <fullName evidence="7">16S rRNA (adenine(1518)-N(6)/adenine(1519)-N(6))-dimethyltransferase</fullName>
    </alternativeName>
    <alternativeName>
        <fullName evidence="7">16S rRNA dimethyladenosine transferase</fullName>
    </alternativeName>
    <alternativeName>
        <fullName evidence="7">16S rRNA dimethylase</fullName>
    </alternativeName>
    <alternativeName>
        <fullName evidence="7">S-adenosylmethionine-6-N', N'-adenosyl(rRNA) dimethyltransferase</fullName>
    </alternativeName>
</protein>
<dbReference type="Gene3D" id="1.10.8.100">
    <property type="entry name" value="Ribosomal RNA adenine dimethylase-like, domain 2"/>
    <property type="match status" value="1"/>
</dbReference>
<evidence type="ECO:0000313" key="10">
    <source>
        <dbReference type="EMBL" id="GFM34005.1"/>
    </source>
</evidence>
<feature type="binding site" evidence="7 8">
    <location>
        <position position="67"/>
    </location>
    <ligand>
        <name>S-adenosyl-L-methionine</name>
        <dbReference type="ChEBI" id="CHEBI:59789"/>
    </ligand>
</feature>
<evidence type="ECO:0000256" key="2">
    <source>
        <dbReference type="ARBA" id="ARBA00022552"/>
    </source>
</evidence>
<feature type="domain" description="Ribosomal RNA adenine methylase transferase N-terminal" evidence="9">
    <location>
        <begin position="25"/>
        <end position="198"/>
    </location>
</feature>
<organism evidence="10 11">
    <name type="scientific">Desulfovibrio subterraneus</name>
    <dbReference type="NCBI Taxonomy" id="2718620"/>
    <lineage>
        <taxon>Bacteria</taxon>
        <taxon>Pseudomonadati</taxon>
        <taxon>Thermodesulfobacteriota</taxon>
        <taxon>Desulfovibrionia</taxon>
        <taxon>Desulfovibrionales</taxon>
        <taxon>Desulfovibrionaceae</taxon>
        <taxon>Desulfovibrio</taxon>
    </lineage>
</organism>
<keyword evidence="6 7" id="KW-0694">RNA-binding</keyword>
<dbReference type="PANTHER" id="PTHR11727">
    <property type="entry name" value="DIMETHYLADENOSINE TRANSFERASE"/>
    <property type="match status" value="1"/>
</dbReference>
<comment type="catalytic activity">
    <reaction evidence="7">
        <text>adenosine(1518)/adenosine(1519) in 16S rRNA + 4 S-adenosyl-L-methionine = N(6)-dimethyladenosine(1518)/N(6)-dimethyladenosine(1519) in 16S rRNA + 4 S-adenosyl-L-homocysteine + 4 H(+)</text>
        <dbReference type="Rhea" id="RHEA:19609"/>
        <dbReference type="Rhea" id="RHEA-COMP:10232"/>
        <dbReference type="Rhea" id="RHEA-COMP:10233"/>
        <dbReference type="ChEBI" id="CHEBI:15378"/>
        <dbReference type="ChEBI" id="CHEBI:57856"/>
        <dbReference type="ChEBI" id="CHEBI:59789"/>
        <dbReference type="ChEBI" id="CHEBI:74411"/>
        <dbReference type="ChEBI" id="CHEBI:74493"/>
        <dbReference type="EC" id="2.1.1.182"/>
    </reaction>
</comment>
<comment type="subcellular location">
    <subcellularLocation>
        <location evidence="7">Cytoplasm</location>
    </subcellularLocation>
</comment>
<dbReference type="GO" id="GO:0003723">
    <property type="term" value="F:RNA binding"/>
    <property type="evidence" value="ECO:0007669"/>
    <property type="project" value="UniProtKB-UniRule"/>
</dbReference>
<dbReference type="InterPro" id="IPR029063">
    <property type="entry name" value="SAM-dependent_MTases_sf"/>
</dbReference>
<evidence type="ECO:0000256" key="1">
    <source>
        <dbReference type="ARBA" id="ARBA00022490"/>
    </source>
</evidence>
<evidence type="ECO:0000256" key="8">
    <source>
        <dbReference type="PROSITE-ProRule" id="PRU01026"/>
    </source>
</evidence>
<dbReference type="SUPFAM" id="SSF53335">
    <property type="entry name" value="S-adenosyl-L-methionine-dependent methyltransferases"/>
    <property type="match status" value="1"/>
</dbReference>
<reference evidence="10 11" key="1">
    <citation type="submission" date="2020-05" db="EMBL/GenBank/DDBJ databases">
        <title>Draft genome sequence of Desulfovibrio sp. strain HN2T.</title>
        <authorList>
            <person name="Ueno A."/>
            <person name="Tamazawa S."/>
            <person name="Tamamura S."/>
            <person name="Murakami T."/>
            <person name="Kiyama T."/>
            <person name="Inomata H."/>
            <person name="Amano Y."/>
            <person name="Miyakawa K."/>
            <person name="Tamaki H."/>
            <person name="Naganuma T."/>
            <person name="Kaneko K."/>
        </authorList>
    </citation>
    <scope>NUCLEOTIDE SEQUENCE [LARGE SCALE GENOMIC DNA]</scope>
    <source>
        <strain evidence="10 11">HN2</strain>
    </source>
</reference>
<dbReference type="Gene3D" id="3.40.50.150">
    <property type="entry name" value="Vaccinia Virus protein VP39"/>
    <property type="match status" value="1"/>
</dbReference>
<proteinExistence type="inferred from homology"/>
<keyword evidence="4 7" id="KW-0808">Transferase</keyword>
<keyword evidence="2 7" id="KW-0698">rRNA processing</keyword>
<keyword evidence="11" id="KW-1185">Reference proteome</keyword>
<dbReference type="SMART" id="SM00650">
    <property type="entry name" value="rADc"/>
    <property type="match status" value="1"/>
</dbReference>
<dbReference type="AlphaFoldDB" id="A0A7J0BLG6"/>